<keyword evidence="5" id="KW-0472">Membrane</keyword>
<comment type="caution">
    <text evidence="6">The sequence shown here is derived from an EMBL/GenBank/DDBJ whole genome shotgun (WGS) entry which is preliminary data.</text>
</comment>
<reference evidence="6" key="2">
    <citation type="journal article" date="2023" name="IMA Fungus">
        <title>Comparative genomic study of the Penicillium genus elucidates a diverse pangenome and 15 lateral gene transfer events.</title>
        <authorList>
            <person name="Petersen C."/>
            <person name="Sorensen T."/>
            <person name="Nielsen M.R."/>
            <person name="Sondergaard T.E."/>
            <person name="Sorensen J.L."/>
            <person name="Fitzpatrick D.A."/>
            <person name="Frisvad J.C."/>
            <person name="Nielsen K.L."/>
        </authorList>
    </citation>
    <scope>NUCLEOTIDE SEQUENCE</scope>
    <source>
        <strain evidence="6">IBT 29495</strain>
    </source>
</reference>
<evidence type="ECO:0000256" key="5">
    <source>
        <dbReference type="ARBA" id="ARBA00023136"/>
    </source>
</evidence>
<sequence>MGVGFGIQQPFILAQNARADEDIPIGTAVATFSQTLGGPIFISVGQNVFQNQFKKAMQLEDPSVDIAKVLTAGTTTLRKKLPVEQLPVVLRSYTTAITWAFYVGVALAVESGLRQMCVYNTAKC</sequence>
<comment type="similarity">
    <text evidence="2">Belongs to the major facilitator superfamily. TCR/Tet family.</text>
</comment>
<reference evidence="6" key="1">
    <citation type="submission" date="2022-12" db="EMBL/GenBank/DDBJ databases">
        <authorList>
            <person name="Petersen C."/>
        </authorList>
    </citation>
    <scope>NUCLEOTIDE SEQUENCE</scope>
    <source>
        <strain evidence="6">IBT 29495</strain>
    </source>
</reference>
<evidence type="ECO:0000313" key="6">
    <source>
        <dbReference type="EMBL" id="KAJ5512129.1"/>
    </source>
</evidence>
<evidence type="ECO:0000256" key="1">
    <source>
        <dbReference type="ARBA" id="ARBA00004141"/>
    </source>
</evidence>
<dbReference type="OrthoDB" id="4369475at2759"/>
<evidence type="ECO:0000256" key="2">
    <source>
        <dbReference type="ARBA" id="ARBA00007520"/>
    </source>
</evidence>
<dbReference type="EMBL" id="JAPWDS010000002">
    <property type="protein sequence ID" value="KAJ5512129.1"/>
    <property type="molecule type" value="Genomic_DNA"/>
</dbReference>
<evidence type="ECO:0000313" key="7">
    <source>
        <dbReference type="Proteomes" id="UP001149954"/>
    </source>
</evidence>
<organism evidence="6 7">
    <name type="scientific">Penicillium fimorum</name>
    <dbReference type="NCBI Taxonomy" id="1882269"/>
    <lineage>
        <taxon>Eukaryota</taxon>
        <taxon>Fungi</taxon>
        <taxon>Dikarya</taxon>
        <taxon>Ascomycota</taxon>
        <taxon>Pezizomycotina</taxon>
        <taxon>Eurotiomycetes</taxon>
        <taxon>Eurotiomycetidae</taxon>
        <taxon>Eurotiales</taxon>
        <taxon>Aspergillaceae</taxon>
        <taxon>Penicillium</taxon>
    </lineage>
</organism>
<evidence type="ECO:0000256" key="4">
    <source>
        <dbReference type="ARBA" id="ARBA00022989"/>
    </source>
</evidence>
<keyword evidence="3" id="KW-0812">Transmembrane</keyword>
<dbReference type="AlphaFoldDB" id="A0A9W9XZ98"/>
<dbReference type="GO" id="GO:0022857">
    <property type="term" value="F:transmembrane transporter activity"/>
    <property type="evidence" value="ECO:0007669"/>
    <property type="project" value="TreeGrafter"/>
</dbReference>
<dbReference type="Proteomes" id="UP001149954">
    <property type="component" value="Unassembled WGS sequence"/>
</dbReference>
<protein>
    <submittedName>
        <fullName evidence="6">Uncharacterized protein</fullName>
    </submittedName>
</protein>
<dbReference type="PANTHER" id="PTHR23501:SF199">
    <property type="entry name" value="MFS EFFLUX TRANSPORTER INPD-RELATED"/>
    <property type="match status" value="1"/>
</dbReference>
<name>A0A9W9XZ98_9EURO</name>
<keyword evidence="4" id="KW-1133">Transmembrane helix</keyword>
<accession>A0A9W9XZ98</accession>
<proteinExistence type="inferred from homology"/>
<dbReference type="PANTHER" id="PTHR23501">
    <property type="entry name" value="MAJOR FACILITATOR SUPERFAMILY"/>
    <property type="match status" value="1"/>
</dbReference>
<gene>
    <name evidence="6" type="ORF">N7463_001681</name>
</gene>
<keyword evidence="7" id="KW-1185">Reference proteome</keyword>
<comment type="subcellular location">
    <subcellularLocation>
        <location evidence="1">Membrane</location>
        <topology evidence="1">Multi-pass membrane protein</topology>
    </subcellularLocation>
</comment>
<evidence type="ECO:0000256" key="3">
    <source>
        <dbReference type="ARBA" id="ARBA00022692"/>
    </source>
</evidence>
<dbReference type="GO" id="GO:0005886">
    <property type="term" value="C:plasma membrane"/>
    <property type="evidence" value="ECO:0007669"/>
    <property type="project" value="TreeGrafter"/>
</dbReference>